<keyword evidence="7" id="KW-1185">Reference proteome</keyword>
<evidence type="ECO:0000313" key="6">
    <source>
        <dbReference type="EMBL" id="KAH3791676.1"/>
    </source>
</evidence>
<dbReference type="OrthoDB" id="5985928at2759"/>
<keyword evidence="3" id="KW-0342">GTP-binding</keyword>
<comment type="caution">
    <text evidence="6">The sequence shown here is derived from an EMBL/GenBank/DDBJ whole genome shotgun (WGS) entry which is preliminary data.</text>
</comment>
<dbReference type="GO" id="GO:0005525">
    <property type="term" value="F:GTP binding"/>
    <property type="evidence" value="ECO:0007669"/>
    <property type="project" value="UniProtKB-KW"/>
</dbReference>
<evidence type="ECO:0000256" key="3">
    <source>
        <dbReference type="ARBA" id="ARBA00023134"/>
    </source>
</evidence>
<protein>
    <recommendedName>
        <fullName evidence="5">AIG1-type G domain-containing protein</fullName>
    </recommendedName>
</protein>
<keyword evidence="4" id="KW-0812">Transmembrane</keyword>
<dbReference type="AlphaFoldDB" id="A0A9D4IX84"/>
<dbReference type="PANTHER" id="PTHR10903:SF170">
    <property type="entry name" value="GTPASE IMAP FAMILY MEMBER 7"/>
    <property type="match status" value="1"/>
</dbReference>
<organism evidence="6 7">
    <name type="scientific">Dreissena polymorpha</name>
    <name type="common">Zebra mussel</name>
    <name type="synonym">Mytilus polymorpha</name>
    <dbReference type="NCBI Taxonomy" id="45954"/>
    <lineage>
        <taxon>Eukaryota</taxon>
        <taxon>Metazoa</taxon>
        <taxon>Spiralia</taxon>
        <taxon>Lophotrochozoa</taxon>
        <taxon>Mollusca</taxon>
        <taxon>Bivalvia</taxon>
        <taxon>Autobranchia</taxon>
        <taxon>Heteroconchia</taxon>
        <taxon>Euheterodonta</taxon>
        <taxon>Imparidentia</taxon>
        <taxon>Neoheterodontei</taxon>
        <taxon>Myida</taxon>
        <taxon>Dreissenoidea</taxon>
        <taxon>Dreissenidae</taxon>
        <taxon>Dreissena</taxon>
    </lineage>
</organism>
<name>A0A9D4IX84_DREPO</name>
<comment type="similarity">
    <text evidence="1">Belongs to the TRAFAC class TrmE-Era-EngA-EngB-Septin-like GTPase superfamily. AIG1/Toc34/Toc159-like paraseptin GTPase family. IAN subfamily.</text>
</comment>
<dbReference type="InterPro" id="IPR006703">
    <property type="entry name" value="G_AIG1"/>
</dbReference>
<feature type="domain" description="AIG1-type G" evidence="5">
    <location>
        <begin position="264"/>
        <end position="462"/>
    </location>
</feature>
<feature type="transmembrane region" description="Helical" evidence="4">
    <location>
        <begin position="500"/>
        <end position="520"/>
    </location>
</feature>
<dbReference type="Gene3D" id="3.40.50.300">
    <property type="entry name" value="P-loop containing nucleotide triphosphate hydrolases"/>
    <property type="match status" value="2"/>
</dbReference>
<dbReference type="PROSITE" id="PS51720">
    <property type="entry name" value="G_AIG1"/>
    <property type="match status" value="2"/>
</dbReference>
<keyword evidence="4" id="KW-1133">Transmembrane helix</keyword>
<keyword evidence="2" id="KW-0547">Nucleotide-binding</keyword>
<keyword evidence="4" id="KW-0472">Membrane</keyword>
<dbReference type="Proteomes" id="UP000828390">
    <property type="component" value="Unassembled WGS sequence"/>
</dbReference>
<proteinExistence type="inferred from homology"/>
<feature type="domain" description="AIG1-type G" evidence="5">
    <location>
        <begin position="5"/>
        <end position="215"/>
    </location>
</feature>
<dbReference type="PANTHER" id="PTHR10903">
    <property type="entry name" value="GTPASE, IMAP FAMILY MEMBER-RELATED"/>
    <property type="match status" value="1"/>
</dbReference>
<gene>
    <name evidence="6" type="ORF">DPMN_145165</name>
</gene>
<reference evidence="6" key="2">
    <citation type="submission" date="2020-11" db="EMBL/GenBank/DDBJ databases">
        <authorList>
            <person name="McCartney M.A."/>
            <person name="Auch B."/>
            <person name="Kono T."/>
            <person name="Mallez S."/>
            <person name="Becker A."/>
            <person name="Gohl D.M."/>
            <person name="Silverstein K.A.T."/>
            <person name="Koren S."/>
            <person name="Bechman K.B."/>
            <person name="Herman A."/>
            <person name="Abrahante J.E."/>
            <person name="Garbe J."/>
        </authorList>
    </citation>
    <scope>NUCLEOTIDE SEQUENCE</scope>
    <source>
        <strain evidence="6">Duluth1</strain>
        <tissue evidence="6">Whole animal</tissue>
    </source>
</reference>
<dbReference type="InterPro" id="IPR045058">
    <property type="entry name" value="GIMA/IAN/Toc"/>
</dbReference>
<dbReference type="SUPFAM" id="SSF52540">
    <property type="entry name" value="P-loop containing nucleoside triphosphate hydrolases"/>
    <property type="match status" value="2"/>
</dbReference>
<reference evidence="6" key="1">
    <citation type="journal article" date="2019" name="bioRxiv">
        <title>The Genome of the Zebra Mussel, Dreissena polymorpha: A Resource for Invasive Species Research.</title>
        <authorList>
            <person name="McCartney M.A."/>
            <person name="Auch B."/>
            <person name="Kono T."/>
            <person name="Mallez S."/>
            <person name="Zhang Y."/>
            <person name="Obille A."/>
            <person name="Becker A."/>
            <person name="Abrahante J.E."/>
            <person name="Garbe J."/>
            <person name="Badalamenti J.P."/>
            <person name="Herman A."/>
            <person name="Mangelson H."/>
            <person name="Liachko I."/>
            <person name="Sullivan S."/>
            <person name="Sone E.D."/>
            <person name="Koren S."/>
            <person name="Silverstein K.A.T."/>
            <person name="Beckman K.B."/>
            <person name="Gohl D.M."/>
        </authorList>
    </citation>
    <scope>NUCLEOTIDE SEQUENCE</scope>
    <source>
        <strain evidence="6">Duluth1</strain>
        <tissue evidence="6">Whole animal</tissue>
    </source>
</reference>
<sequence>MSDCINERVVVLLGHKGKGKSSTGNTLLGREEFKLNNSMNTSSSNSKVEKAMCSRTVSHHELEFTVVDTPGLFNSRNIAETALKLLEVTDLKPHVFVLVLRSDHFTDDEKYTADMLRVVFGKSIFERTMIVLTHSDKFVSGQHLISLMETFDFVKELLKLCGGRTMLIDNATQVFDFDKFLILTEQIATFGRFVCDLEYHESLKLVLHNYLQTNKTDKSIATQLQEISRSLCRQLPHYRLLLSVDEIRQSETQSISPGVRFNQIGECKIVLVGKTGNGKSATGNTLLGFDSFKSRISSIGVTNDIRAVRCITNISEKPRLIEIVDTPGLFDCKTVAESALKLHDIVGLQPNVFLLVLTSSSRFSHEEKHTAEMLNIIFGKNVFNHTIIAITRGDEFAKEDDFDKFLNESEDLKTLTNLCGQRVLKIDNKAKNFDKVMFFSFVDQITDNGRLFYTHTHAKEHKAVLQNCLRRHTGDKTVTEQIAEISKDLFRVLPNWKVQILAVILTGAAMAGGAAVMAGALGNTAAIGGGEVFTTAATYLGIMTAADVLTLGRNLGSMVFRKFW</sequence>
<feature type="transmembrane region" description="Helical" evidence="4">
    <location>
        <begin position="532"/>
        <end position="552"/>
    </location>
</feature>
<evidence type="ECO:0000256" key="2">
    <source>
        <dbReference type="ARBA" id="ARBA00022741"/>
    </source>
</evidence>
<dbReference type="EMBL" id="JAIWYP010000007">
    <property type="protein sequence ID" value="KAH3791676.1"/>
    <property type="molecule type" value="Genomic_DNA"/>
</dbReference>
<evidence type="ECO:0000256" key="1">
    <source>
        <dbReference type="ARBA" id="ARBA00008535"/>
    </source>
</evidence>
<evidence type="ECO:0000259" key="5">
    <source>
        <dbReference type="PROSITE" id="PS51720"/>
    </source>
</evidence>
<evidence type="ECO:0000256" key="4">
    <source>
        <dbReference type="SAM" id="Phobius"/>
    </source>
</evidence>
<evidence type="ECO:0000313" key="7">
    <source>
        <dbReference type="Proteomes" id="UP000828390"/>
    </source>
</evidence>
<dbReference type="Pfam" id="PF04548">
    <property type="entry name" value="AIG1"/>
    <property type="match status" value="2"/>
</dbReference>
<accession>A0A9D4IX84</accession>
<dbReference type="InterPro" id="IPR027417">
    <property type="entry name" value="P-loop_NTPase"/>
</dbReference>